<accession>A0A396GG51</accession>
<comment type="caution">
    <text evidence="1">The sequence shown here is derived from an EMBL/GenBank/DDBJ whole genome shotgun (WGS) entry which is preliminary data.</text>
</comment>
<reference evidence="1" key="1">
    <citation type="journal article" date="2018" name="Nat. Plants">
        <title>Whole-genome landscape of Medicago truncatula symbiotic genes.</title>
        <authorList>
            <person name="Pecrix Y."/>
            <person name="Gamas P."/>
            <person name="Carrere S."/>
        </authorList>
    </citation>
    <scope>NUCLEOTIDE SEQUENCE</scope>
    <source>
        <tissue evidence="1">Leaves</tissue>
    </source>
</reference>
<dbReference type="EMBL" id="PSQE01000008">
    <property type="protein sequence ID" value="RHN40256.1"/>
    <property type="molecule type" value="Genomic_DNA"/>
</dbReference>
<proteinExistence type="predicted"/>
<protein>
    <submittedName>
        <fullName evidence="1">Uncharacterized protein</fullName>
    </submittedName>
</protein>
<dbReference type="Proteomes" id="UP000265566">
    <property type="component" value="Chromosome 8"/>
</dbReference>
<sequence>MMGKSQRSCVESLAAKTKRLWIQHWQDCSMFDFCLWQLEVQKDYLQFHVSKGFLLTSELNVKCLCLNIFT</sequence>
<name>A0A396GG51_MEDTR</name>
<gene>
    <name evidence="1" type="ORF">MtrunA17_Chr8g0352781</name>
</gene>
<dbReference type="Gramene" id="rna46381">
    <property type="protein sequence ID" value="RHN40256.1"/>
    <property type="gene ID" value="gene46381"/>
</dbReference>
<evidence type="ECO:0000313" key="1">
    <source>
        <dbReference type="EMBL" id="RHN40256.1"/>
    </source>
</evidence>
<organism evidence="1">
    <name type="scientific">Medicago truncatula</name>
    <name type="common">Barrel medic</name>
    <name type="synonym">Medicago tribuloides</name>
    <dbReference type="NCBI Taxonomy" id="3880"/>
    <lineage>
        <taxon>Eukaryota</taxon>
        <taxon>Viridiplantae</taxon>
        <taxon>Streptophyta</taxon>
        <taxon>Embryophyta</taxon>
        <taxon>Tracheophyta</taxon>
        <taxon>Spermatophyta</taxon>
        <taxon>Magnoliopsida</taxon>
        <taxon>eudicotyledons</taxon>
        <taxon>Gunneridae</taxon>
        <taxon>Pentapetalae</taxon>
        <taxon>rosids</taxon>
        <taxon>fabids</taxon>
        <taxon>Fabales</taxon>
        <taxon>Fabaceae</taxon>
        <taxon>Papilionoideae</taxon>
        <taxon>50 kb inversion clade</taxon>
        <taxon>NPAAA clade</taxon>
        <taxon>Hologalegina</taxon>
        <taxon>IRL clade</taxon>
        <taxon>Trifolieae</taxon>
        <taxon>Medicago</taxon>
    </lineage>
</organism>
<dbReference type="AlphaFoldDB" id="A0A396GG51"/>